<keyword evidence="5" id="KW-0539">Nucleus</keyword>
<dbReference type="GO" id="GO:0003906">
    <property type="term" value="F:DNA-(apurinic or apyrimidinic site) endonuclease activity"/>
    <property type="evidence" value="ECO:0007669"/>
    <property type="project" value="InterPro"/>
</dbReference>
<evidence type="ECO:0008006" key="11">
    <source>
        <dbReference type="Google" id="ProtNLM"/>
    </source>
</evidence>
<dbReference type="GO" id="GO:0008408">
    <property type="term" value="F:3'-5' exonuclease activity"/>
    <property type="evidence" value="ECO:0007669"/>
    <property type="project" value="InterPro"/>
</dbReference>
<evidence type="ECO:0000313" key="9">
    <source>
        <dbReference type="EMBL" id="CAK1586514.1"/>
    </source>
</evidence>
<evidence type="ECO:0000313" key="10">
    <source>
        <dbReference type="Proteomes" id="UP001314205"/>
    </source>
</evidence>
<feature type="region of interest" description="Disordered" evidence="6">
    <location>
        <begin position="301"/>
        <end position="390"/>
    </location>
</feature>
<accession>A0AAV1KV54</accession>
<dbReference type="Gene3D" id="2.60.200.20">
    <property type="match status" value="1"/>
</dbReference>
<dbReference type="Proteomes" id="UP001314205">
    <property type="component" value="Unassembled WGS sequence"/>
</dbReference>
<evidence type="ECO:0000256" key="5">
    <source>
        <dbReference type="ARBA" id="ARBA00023242"/>
    </source>
</evidence>
<feature type="domain" description="PNK FHA" evidence="8">
    <location>
        <begin position="9"/>
        <end position="62"/>
    </location>
</feature>
<evidence type="ECO:0000256" key="2">
    <source>
        <dbReference type="ARBA" id="ARBA00022763"/>
    </source>
</evidence>
<feature type="compositionally biased region" description="Basic and acidic residues" evidence="6">
    <location>
        <begin position="153"/>
        <end position="164"/>
    </location>
</feature>
<dbReference type="InterPro" id="IPR039253">
    <property type="entry name" value="APLF"/>
</dbReference>
<dbReference type="Pfam" id="PF17913">
    <property type="entry name" value="FHA_2"/>
    <property type="match status" value="1"/>
</dbReference>
<name>A0AAV1KV54_9NEOP</name>
<gene>
    <name evidence="9" type="ORF">PARMNEM_LOCUS7457</name>
</gene>
<evidence type="ECO:0000256" key="1">
    <source>
        <dbReference type="ARBA" id="ARBA00004123"/>
    </source>
</evidence>
<organism evidence="9 10">
    <name type="scientific">Parnassius mnemosyne</name>
    <name type="common">clouded apollo</name>
    <dbReference type="NCBI Taxonomy" id="213953"/>
    <lineage>
        <taxon>Eukaryota</taxon>
        <taxon>Metazoa</taxon>
        <taxon>Ecdysozoa</taxon>
        <taxon>Arthropoda</taxon>
        <taxon>Hexapoda</taxon>
        <taxon>Insecta</taxon>
        <taxon>Pterygota</taxon>
        <taxon>Neoptera</taxon>
        <taxon>Endopterygota</taxon>
        <taxon>Lepidoptera</taxon>
        <taxon>Glossata</taxon>
        <taxon>Ditrysia</taxon>
        <taxon>Papilionoidea</taxon>
        <taxon>Papilionidae</taxon>
        <taxon>Parnassiinae</taxon>
        <taxon>Parnassini</taxon>
        <taxon>Parnassius</taxon>
        <taxon>Driopa</taxon>
    </lineage>
</organism>
<dbReference type="GO" id="GO:0035861">
    <property type="term" value="C:site of double-strand break"/>
    <property type="evidence" value="ECO:0007669"/>
    <property type="project" value="TreeGrafter"/>
</dbReference>
<keyword evidence="4" id="KW-0234">DNA repair</keyword>
<feature type="compositionally biased region" description="Basic and acidic residues" evidence="6">
    <location>
        <begin position="245"/>
        <end position="254"/>
    </location>
</feature>
<feature type="compositionally biased region" description="Low complexity" evidence="6">
    <location>
        <begin position="182"/>
        <end position="193"/>
    </location>
</feature>
<dbReference type="EMBL" id="CAVLGL010000080">
    <property type="protein sequence ID" value="CAK1586514.1"/>
    <property type="molecule type" value="Genomic_DNA"/>
</dbReference>
<sequence>MFTLVQIDDENHPEIPLLDGKQVIGRGQLFDCDDKRISRNHAELETTTDSVIIKALHKNPCYYVNNNMADAKIINQNSIVNGTHGDKIGFLPEKLWFEIRNKDINDGKLIDISDMQPLKNLIQKCKDILELSKNDTTENVPHGSEITESITVKKELNESNERLDPPGSPSILSTDKTQVITQLSQQDESSSQSPGKRCLCKGEPVSPFDLKKVKKEENVENDKPHSSESQASSSGTSTANGDQLTPKKDQPRRERCMYGANCYRKNPQHKAQFSHPSDADWGAGVRAPCPYGLACARRDPRHWRDHTHPDGMHPPPPPGKRKKRVRNNIGKDSPIEELIVTGKRARKTVQREVWSGSESEEEDPYHTDDSDDWNPPSDVSESQDYSQIID</sequence>
<dbReference type="AlphaFoldDB" id="A0AAV1KV54"/>
<evidence type="ECO:0000259" key="7">
    <source>
        <dbReference type="Pfam" id="PF10283"/>
    </source>
</evidence>
<proteinExistence type="predicted"/>
<dbReference type="PANTHER" id="PTHR21315:SF2">
    <property type="entry name" value="APRATAXIN AND PNK-LIKE FACTOR"/>
    <property type="match status" value="1"/>
</dbReference>
<dbReference type="SUPFAM" id="SSF49879">
    <property type="entry name" value="SMAD/FHA domain"/>
    <property type="match status" value="1"/>
</dbReference>
<protein>
    <recommendedName>
        <fullName evidence="11">Aprataxin and PNK-like factor</fullName>
    </recommendedName>
</protein>
<dbReference type="GO" id="GO:0006302">
    <property type="term" value="P:double-strand break repair"/>
    <property type="evidence" value="ECO:0007669"/>
    <property type="project" value="InterPro"/>
</dbReference>
<dbReference type="CDD" id="cd22671">
    <property type="entry name" value="FHA_APTX-like"/>
    <property type="match status" value="1"/>
</dbReference>
<dbReference type="InterPro" id="IPR019406">
    <property type="entry name" value="APLF_PBZ"/>
</dbReference>
<keyword evidence="10" id="KW-1185">Reference proteome</keyword>
<evidence type="ECO:0000256" key="4">
    <source>
        <dbReference type="ARBA" id="ARBA00023204"/>
    </source>
</evidence>
<dbReference type="PANTHER" id="PTHR21315">
    <property type="entry name" value="APRATAXIN AND PNK-LIKE FACTOR-RELATED"/>
    <property type="match status" value="1"/>
</dbReference>
<feature type="compositionally biased region" description="Basic and acidic residues" evidence="6">
    <location>
        <begin position="209"/>
        <end position="226"/>
    </location>
</feature>
<comment type="caution">
    <text evidence="9">The sequence shown here is derived from an EMBL/GenBank/DDBJ whole genome shotgun (WGS) entry which is preliminary data.</text>
</comment>
<evidence type="ECO:0000256" key="6">
    <source>
        <dbReference type="SAM" id="MobiDB-lite"/>
    </source>
</evidence>
<keyword evidence="2" id="KW-0227">DNA damage</keyword>
<feature type="region of interest" description="Disordered" evidence="6">
    <location>
        <begin position="153"/>
        <end position="254"/>
    </location>
</feature>
<dbReference type="GO" id="GO:0005634">
    <property type="term" value="C:nucleus"/>
    <property type="evidence" value="ECO:0007669"/>
    <property type="project" value="UniProtKB-SubCell"/>
</dbReference>
<feature type="compositionally biased region" description="Low complexity" evidence="6">
    <location>
        <begin position="227"/>
        <end position="237"/>
    </location>
</feature>
<feature type="compositionally biased region" description="Polar residues" evidence="6">
    <location>
        <begin position="377"/>
        <end position="390"/>
    </location>
</feature>
<evidence type="ECO:0000256" key="3">
    <source>
        <dbReference type="ARBA" id="ARBA00022801"/>
    </source>
</evidence>
<evidence type="ECO:0000259" key="8">
    <source>
        <dbReference type="Pfam" id="PF17913"/>
    </source>
</evidence>
<dbReference type="InterPro" id="IPR041388">
    <property type="entry name" value="FHA_2"/>
</dbReference>
<comment type="subcellular location">
    <subcellularLocation>
        <location evidence="1">Nucleus</location>
    </subcellularLocation>
</comment>
<dbReference type="InterPro" id="IPR008984">
    <property type="entry name" value="SMAD_FHA_dom_sf"/>
</dbReference>
<feature type="compositionally biased region" description="Polar residues" evidence="6">
    <location>
        <begin position="170"/>
        <end position="181"/>
    </location>
</feature>
<dbReference type="Pfam" id="PF10283">
    <property type="entry name" value="zf-CCHH"/>
    <property type="match status" value="1"/>
</dbReference>
<reference evidence="9 10" key="1">
    <citation type="submission" date="2023-11" db="EMBL/GenBank/DDBJ databases">
        <authorList>
            <person name="Hedman E."/>
            <person name="Englund M."/>
            <person name="Stromberg M."/>
            <person name="Nyberg Akerstrom W."/>
            <person name="Nylinder S."/>
            <person name="Jareborg N."/>
            <person name="Kallberg Y."/>
            <person name="Kronander E."/>
        </authorList>
    </citation>
    <scope>NUCLEOTIDE SEQUENCE [LARGE SCALE GENOMIC DNA]</scope>
</reference>
<feature type="domain" description="PBZ-type" evidence="7">
    <location>
        <begin position="253"/>
        <end position="278"/>
    </location>
</feature>
<keyword evidence="3" id="KW-0378">Hydrolase</keyword>